<accession>A0A5C6FAK4</accession>
<sequence>MNVIDSLVSRNRWLWWKEFRMLIPLVGLLIGVAVLLFVISTFSSQVTLRMNGPINDLERLVPLVFPLLFAVGAGAVLVGQEREHRTIDWMSSLPLAPTKWVAVKIIVASWGLVAMWAFAAVCLSLTDYSGPAISRWRLGSVPGVSNAPIGYPFWLLYSVYLMLAGFYASWKVKDQFHAIMLVMFLAALPVIFTEGFRWTIDFVRNRTSGSADLQGVTFLITAILTGIIGWRSYRAAMKTLQPQAAGEHFDRPDPAIAPPSSFWSSAPQLGSSWSSMIWQSIRSAPLALGLTIALVLAGLIVPTLPATMQSNSMLRSFSPLLVLAGMLAMSWLGVLVFQNDGSADRLRFLADRGVSPTKVYLARHAVPSATLAFCLIVYMVFASWRMQHDTSRHQPPLVPSLLMMTLVGGVVYSVSQWTSQLFRTKVLSFIVSPIVAAMTLGWFAWAAFALGTPIWILVIGSLLPMLATWWLMPKFMDKRDRPMSMVLAVIVAALIFGLPIARVAWQIRQIPGMTTSTRKPLLAEGQSIRKAVANPFPIRLGRKDSVVFDRAKQDSPVPIETVLKWLDQPSTKPIDLIPAIADLRNRPDVPGTMEASDLDRIFDHLMLVQLQFDADNDWEAFSPWLIAAAEIAGSLRKNSTWRDQDFADVIEIWIENALSASNADSHRTSDAYRTTLNHLSDKATRNAARRGGVLGSWATQEFGNRNSKDSNVIDMGLSLQSSYLASWVQRARSEAIVATALRASEDPTESDWQREMHTYQVSPFVAFEYGPYAPRFRKHAAIELIRTAVRSPGQFWGMPWEENIERMKTESATPAKESQR</sequence>
<protein>
    <submittedName>
        <fullName evidence="2">ABC-2 family transporter protein</fullName>
    </submittedName>
</protein>
<dbReference type="RefSeq" id="WP_146457848.1">
    <property type="nucleotide sequence ID" value="NZ_SJPW01000003.1"/>
</dbReference>
<feature type="transmembrane region" description="Helical" evidence="1">
    <location>
        <begin position="176"/>
        <end position="193"/>
    </location>
</feature>
<dbReference type="Proteomes" id="UP000318288">
    <property type="component" value="Unassembled WGS sequence"/>
</dbReference>
<dbReference type="OrthoDB" id="223973at2"/>
<feature type="transmembrane region" description="Helical" evidence="1">
    <location>
        <begin position="60"/>
        <end position="79"/>
    </location>
</feature>
<dbReference type="EMBL" id="SJPW01000003">
    <property type="protein sequence ID" value="TWU56629.1"/>
    <property type="molecule type" value="Genomic_DNA"/>
</dbReference>
<evidence type="ECO:0000313" key="2">
    <source>
        <dbReference type="EMBL" id="TWU56629.1"/>
    </source>
</evidence>
<name>A0A5C6FAK4_9BACT</name>
<organism evidence="2 3">
    <name type="scientific">Rubripirellula tenax</name>
    <dbReference type="NCBI Taxonomy" id="2528015"/>
    <lineage>
        <taxon>Bacteria</taxon>
        <taxon>Pseudomonadati</taxon>
        <taxon>Planctomycetota</taxon>
        <taxon>Planctomycetia</taxon>
        <taxon>Pirellulales</taxon>
        <taxon>Pirellulaceae</taxon>
        <taxon>Rubripirellula</taxon>
    </lineage>
</organism>
<keyword evidence="1" id="KW-1133">Transmembrane helix</keyword>
<feature type="transmembrane region" description="Helical" evidence="1">
    <location>
        <begin position="21"/>
        <end position="40"/>
    </location>
</feature>
<proteinExistence type="predicted"/>
<evidence type="ECO:0000313" key="3">
    <source>
        <dbReference type="Proteomes" id="UP000318288"/>
    </source>
</evidence>
<feature type="transmembrane region" description="Helical" evidence="1">
    <location>
        <begin position="317"/>
        <end position="337"/>
    </location>
</feature>
<feature type="transmembrane region" description="Helical" evidence="1">
    <location>
        <begin position="213"/>
        <end position="233"/>
    </location>
</feature>
<feature type="transmembrane region" description="Helical" evidence="1">
    <location>
        <begin position="149"/>
        <end position="169"/>
    </location>
</feature>
<evidence type="ECO:0000256" key="1">
    <source>
        <dbReference type="SAM" id="Phobius"/>
    </source>
</evidence>
<feature type="transmembrane region" description="Helical" evidence="1">
    <location>
        <begin position="396"/>
        <end position="414"/>
    </location>
</feature>
<reference evidence="2 3" key="1">
    <citation type="submission" date="2019-02" db="EMBL/GenBank/DDBJ databases">
        <title>Deep-cultivation of Planctomycetes and their phenomic and genomic characterization uncovers novel biology.</title>
        <authorList>
            <person name="Wiegand S."/>
            <person name="Jogler M."/>
            <person name="Boedeker C."/>
            <person name="Pinto D."/>
            <person name="Vollmers J."/>
            <person name="Rivas-Marin E."/>
            <person name="Kohn T."/>
            <person name="Peeters S.H."/>
            <person name="Heuer A."/>
            <person name="Rast P."/>
            <person name="Oberbeckmann S."/>
            <person name="Bunk B."/>
            <person name="Jeske O."/>
            <person name="Meyerdierks A."/>
            <person name="Storesund J.E."/>
            <person name="Kallscheuer N."/>
            <person name="Luecker S."/>
            <person name="Lage O.M."/>
            <person name="Pohl T."/>
            <person name="Merkel B.J."/>
            <person name="Hornburger P."/>
            <person name="Mueller R.-W."/>
            <person name="Bruemmer F."/>
            <person name="Labrenz M."/>
            <person name="Spormann A.M."/>
            <person name="Op Den Camp H."/>
            <person name="Overmann J."/>
            <person name="Amann R."/>
            <person name="Jetten M.S.M."/>
            <person name="Mascher T."/>
            <person name="Medema M.H."/>
            <person name="Devos D.P."/>
            <person name="Kaster A.-K."/>
            <person name="Ovreas L."/>
            <person name="Rohde M."/>
            <person name="Galperin M.Y."/>
            <person name="Jogler C."/>
        </authorList>
    </citation>
    <scope>NUCLEOTIDE SEQUENCE [LARGE SCALE GENOMIC DNA]</scope>
    <source>
        <strain evidence="2 3">Poly51</strain>
    </source>
</reference>
<feature type="transmembrane region" description="Helical" evidence="1">
    <location>
        <begin position="100"/>
        <end position="126"/>
    </location>
</feature>
<gene>
    <name evidence="2" type="ORF">Poly51_25450</name>
</gene>
<dbReference type="AlphaFoldDB" id="A0A5C6FAK4"/>
<keyword evidence="1" id="KW-0812">Transmembrane</keyword>
<keyword evidence="1" id="KW-0472">Membrane</keyword>
<comment type="caution">
    <text evidence="2">The sequence shown here is derived from an EMBL/GenBank/DDBJ whole genome shotgun (WGS) entry which is preliminary data.</text>
</comment>
<feature type="transmembrane region" description="Helical" evidence="1">
    <location>
        <begin position="426"/>
        <end position="448"/>
    </location>
</feature>
<feature type="transmembrane region" description="Helical" evidence="1">
    <location>
        <begin position="365"/>
        <end position="384"/>
    </location>
</feature>
<feature type="transmembrane region" description="Helical" evidence="1">
    <location>
        <begin position="484"/>
        <end position="505"/>
    </location>
</feature>
<feature type="transmembrane region" description="Helical" evidence="1">
    <location>
        <begin position="286"/>
        <end position="305"/>
    </location>
</feature>
<keyword evidence="3" id="KW-1185">Reference proteome</keyword>
<feature type="transmembrane region" description="Helical" evidence="1">
    <location>
        <begin position="454"/>
        <end position="472"/>
    </location>
</feature>